<sequence length="185" mass="19979">MTETPLEQGRTVNAAAADVIPRALLVVRAFNSPCEVDGAHPVLAVAAELGAEHQARTETQRIVSDPCGDDHVVAAALRALHGHDVTRSRLAEQIDVWATEQFGESGARLLHTESLGQLVDRLAALWAWSRLLVEDDDPATRGPAKLALHRLGELCIGYDDLVTDLMSGRRRLPVYQALTGHDVAA</sequence>
<dbReference type="EMBL" id="CP073249">
    <property type="protein sequence ID" value="QUF06749.1"/>
    <property type="molecule type" value="Genomic_DNA"/>
</dbReference>
<protein>
    <submittedName>
        <fullName evidence="1">DUF4254 domain-containing protein</fullName>
    </submittedName>
</protein>
<dbReference type="AlphaFoldDB" id="A0AA45LAK7"/>
<proteinExistence type="predicted"/>
<evidence type="ECO:0000313" key="1">
    <source>
        <dbReference type="EMBL" id="QUF06749.1"/>
    </source>
</evidence>
<evidence type="ECO:0000313" key="2">
    <source>
        <dbReference type="Proteomes" id="UP000677152"/>
    </source>
</evidence>
<gene>
    <name evidence="1" type="ORF">KCV87_12255</name>
</gene>
<dbReference type="InterPro" id="IPR025350">
    <property type="entry name" value="DUF4254"/>
</dbReference>
<accession>A0AA45LAK7</accession>
<dbReference type="Proteomes" id="UP000677152">
    <property type="component" value="Chromosome"/>
</dbReference>
<dbReference type="Pfam" id="PF14063">
    <property type="entry name" value="DUF4254"/>
    <property type="match status" value="1"/>
</dbReference>
<reference evidence="1" key="1">
    <citation type="submission" date="2021-04" db="EMBL/GenBank/DDBJ databases">
        <title>Genomic sequence of Actinosynnema pretiosum subsp. pretiosum ATCC 31280 (C-14919).</title>
        <authorList>
            <person name="Bai L."/>
            <person name="Wang X."/>
            <person name="Xiao Y."/>
        </authorList>
    </citation>
    <scope>NUCLEOTIDE SEQUENCE</scope>
    <source>
        <strain evidence="1">ATCC 31280</strain>
    </source>
</reference>
<name>A0AA45LAK7_9PSEU</name>
<organism evidence="1 2">
    <name type="scientific">Actinosynnema pretiosum subsp. pretiosum</name>
    <dbReference type="NCBI Taxonomy" id="103721"/>
    <lineage>
        <taxon>Bacteria</taxon>
        <taxon>Bacillati</taxon>
        <taxon>Actinomycetota</taxon>
        <taxon>Actinomycetes</taxon>
        <taxon>Pseudonocardiales</taxon>
        <taxon>Pseudonocardiaceae</taxon>
        <taxon>Actinosynnema</taxon>
    </lineage>
</organism>